<keyword evidence="2" id="KW-1185">Reference proteome</keyword>
<reference evidence="1 2" key="1">
    <citation type="submission" date="2022-02" db="EMBL/GenBank/DDBJ databases">
        <title>The car tank lid bacteriome: a reservoir of bacteria with potential in bioremediation of fuel.</title>
        <authorList>
            <person name="Vidal-Verdu A."/>
            <person name="Gomez-Martinez D."/>
            <person name="Latorre-Perez A."/>
            <person name="Pereto J."/>
            <person name="Porcar M."/>
        </authorList>
    </citation>
    <scope>NUCLEOTIDE SEQUENCE [LARGE SCALE GENOMIC DNA]</scope>
    <source>
        <strain evidence="1 2">4D.3</strain>
    </source>
</reference>
<proteinExistence type="predicted"/>
<gene>
    <name evidence="1" type="ORF">M1843_19535</name>
</gene>
<dbReference type="RefSeq" id="WP_416345801.1">
    <property type="nucleotide sequence ID" value="NZ_JALQCY010000008.1"/>
</dbReference>
<accession>A0ABT0J8Y7</accession>
<dbReference type="Proteomes" id="UP001651050">
    <property type="component" value="Unassembled WGS sequence"/>
</dbReference>
<comment type="caution">
    <text evidence="1">The sequence shown here is derived from an EMBL/GenBank/DDBJ whole genome shotgun (WGS) entry which is preliminary data.</text>
</comment>
<protein>
    <submittedName>
        <fullName evidence="1">Uncharacterized protein</fullName>
    </submittedName>
</protein>
<dbReference type="EMBL" id="JALQCY010000008">
    <property type="protein sequence ID" value="MCK9795944.1"/>
    <property type="molecule type" value="Genomic_DNA"/>
</dbReference>
<evidence type="ECO:0000313" key="2">
    <source>
        <dbReference type="Proteomes" id="UP001651050"/>
    </source>
</evidence>
<evidence type="ECO:0000313" key="1">
    <source>
        <dbReference type="EMBL" id="MCK9795944.1"/>
    </source>
</evidence>
<name>A0ABT0J8Y7_9MICO</name>
<organism evidence="1 2">
    <name type="scientific">Isoptericola peretonis</name>
    <dbReference type="NCBI Taxonomy" id="2918523"/>
    <lineage>
        <taxon>Bacteria</taxon>
        <taxon>Bacillati</taxon>
        <taxon>Actinomycetota</taxon>
        <taxon>Actinomycetes</taxon>
        <taxon>Micrococcales</taxon>
        <taxon>Promicromonosporaceae</taxon>
        <taxon>Isoptericola</taxon>
    </lineage>
</organism>
<sequence length="242" mass="26784">MQSGFLMEQGAFALTEATMCQGLAAWFGQSNPAGFTFRQIGIADREAGSRRRVIDFLHLRLESESGGPGEVVAVEVKISRSDFRSEVRNPGKQRPWVDASFEHYFAVPAGLVSPEEVPATSGLIEVEVDQSIRVVADNRNGVPDGVYEATYLRPKVTKVAPRRERGVGHDVLKSLLFEASLAMSYHQQWVDSLHEWNASDRNIGKMQQAAKSAEGLQRLVALHNERAKKYEAIARELGYTGP</sequence>